<organism evidence="1">
    <name type="scientific">Siphoviridae sp. ctX5W26</name>
    <dbReference type="NCBI Taxonomy" id="2825540"/>
    <lineage>
        <taxon>Viruses</taxon>
        <taxon>Duplodnaviria</taxon>
        <taxon>Heunggongvirae</taxon>
        <taxon>Uroviricota</taxon>
        <taxon>Caudoviricetes</taxon>
    </lineage>
</organism>
<name>A0A8S5UEG5_9CAUD</name>
<evidence type="ECO:0000313" key="1">
    <source>
        <dbReference type="EMBL" id="DAF92895.1"/>
    </source>
</evidence>
<accession>A0A8S5UEG5</accession>
<dbReference type="EMBL" id="BK016076">
    <property type="protein sequence ID" value="DAF92895.1"/>
    <property type="molecule type" value="Genomic_DNA"/>
</dbReference>
<protein>
    <submittedName>
        <fullName evidence="1">Tail sheath protein</fullName>
    </submittedName>
</protein>
<reference evidence="1" key="1">
    <citation type="journal article" date="2021" name="Proc. Natl. Acad. Sci. U.S.A.">
        <title>A Catalog of Tens of Thousands of Viruses from Human Metagenomes Reveals Hidden Associations with Chronic Diseases.</title>
        <authorList>
            <person name="Tisza M.J."/>
            <person name="Buck C.B."/>
        </authorList>
    </citation>
    <scope>NUCLEOTIDE SEQUENCE</scope>
    <source>
        <strain evidence="1">CtX5W26</strain>
    </source>
</reference>
<proteinExistence type="predicted"/>
<sequence>MANIVINEISQNYSYSIGNSSYACIAMPITACWGPYLDLSTKSDDETIDDVLEKTQWQRFSANQTGLESFVSTYRGPSSCYRLAKDFSYQMAVTLLTAGYDILVCRMSLGQSAESSVIINKKKYSIKAKYPGTFGNNIQVVFKTTGSVEKSNYRTNIITYVVDSSGIRTAVENLLCTFDESSASDNILYISELESNFLTITYSEASAEADTADIIKLEGGSDLNALSKADATPEDYIADAVKYVKAGYIEAGYKTKTSADPGAEIELDEKPEYLRVLEGLSNLDSLTAHMISYRSHIYHDTLYALDILKDKLTYNHNRIFLSGWDDQDFLFLTDEYVGKIQELSPFHIKLLDVAYNSRCATGMIDIPRSLKRSGVYNESENATECGYAQKLSRYEPSNNTTLDGLYATHCALFAPWGQYKYSGTSKTNIAPPSFLAMMIQRSMILGQSIQYEWALPTSRKHSLNIGKMDYKVPKKILDEWQTLEGVGVNVITHIPDIGTSLWGNSTLFETPPATYQALANLSTRYLVNAVENLVWKCGVAITFRYNNADSYNSFYAGVSPLLDTMQNVGAIEGYRIEMSADINGLDSVNANSVIGKIYLIVTGVVNNITVDLIALPQGSSLE</sequence>